<dbReference type="EMBL" id="MN739355">
    <property type="protein sequence ID" value="QHT00408.1"/>
    <property type="molecule type" value="Genomic_DNA"/>
</dbReference>
<reference evidence="1" key="1">
    <citation type="journal article" date="2020" name="Nature">
        <title>Giant virus diversity and host interactions through global metagenomics.</title>
        <authorList>
            <person name="Schulz F."/>
            <person name="Roux S."/>
            <person name="Paez-Espino D."/>
            <person name="Jungbluth S."/>
            <person name="Walsh D.A."/>
            <person name="Denef V.J."/>
            <person name="McMahon K.D."/>
            <person name="Konstantinidis K.T."/>
            <person name="Eloe-Fadrosh E.A."/>
            <person name="Kyrpides N.C."/>
            <person name="Woyke T."/>
        </authorList>
    </citation>
    <scope>NUCLEOTIDE SEQUENCE</scope>
    <source>
        <strain evidence="1">GVMAG-M-3300020192-26</strain>
    </source>
</reference>
<sequence>MELYDLCLRLNQTVHQQFRIKAKNNGFMIAVYVNENVHCYVSLIEGQKKEVTFTDPTVRYLEHENDEYIYRKIISTLPTTPKL</sequence>
<name>A0A6C0C775_9ZZZZ</name>
<dbReference type="AlphaFoldDB" id="A0A6C0C775"/>
<protein>
    <submittedName>
        <fullName evidence="1">Uncharacterized protein</fullName>
    </submittedName>
</protein>
<proteinExistence type="predicted"/>
<accession>A0A6C0C775</accession>
<evidence type="ECO:0000313" key="1">
    <source>
        <dbReference type="EMBL" id="QHT00408.1"/>
    </source>
</evidence>
<organism evidence="1">
    <name type="scientific">viral metagenome</name>
    <dbReference type="NCBI Taxonomy" id="1070528"/>
    <lineage>
        <taxon>unclassified sequences</taxon>
        <taxon>metagenomes</taxon>
        <taxon>organismal metagenomes</taxon>
    </lineage>
</organism>